<evidence type="ECO:0000313" key="4">
    <source>
        <dbReference type="Proteomes" id="UP000321734"/>
    </source>
</evidence>
<feature type="chain" id="PRO_5023032498" description="DUF218 domain-containing protein" evidence="1">
    <location>
        <begin position="24"/>
        <end position="408"/>
    </location>
</feature>
<dbReference type="InterPro" id="IPR036375">
    <property type="entry name" value="Hemopexin-like_dom_sf"/>
</dbReference>
<proteinExistence type="predicted"/>
<dbReference type="CDD" id="cd06259">
    <property type="entry name" value="YdcF-like"/>
    <property type="match status" value="1"/>
</dbReference>
<dbReference type="InterPro" id="IPR051599">
    <property type="entry name" value="Cell_Envelope_Assoc"/>
</dbReference>
<evidence type="ECO:0000313" key="3">
    <source>
        <dbReference type="EMBL" id="TXE08316.1"/>
    </source>
</evidence>
<evidence type="ECO:0000259" key="2">
    <source>
        <dbReference type="Pfam" id="PF02698"/>
    </source>
</evidence>
<feature type="domain" description="DUF218" evidence="2">
    <location>
        <begin position="35"/>
        <end position="157"/>
    </location>
</feature>
<dbReference type="SMART" id="SM00120">
    <property type="entry name" value="HX"/>
    <property type="match status" value="3"/>
</dbReference>
<dbReference type="GO" id="GO:0000270">
    <property type="term" value="P:peptidoglycan metabolic process"/>
    <property type="evidence" value="ECO:0007669"/>
    <property type="project" value="TreeGrafter"/>
</dbReference>
<dbReference type="AlphaFoldDB" id="A0A5C7AHN2"/>
<gene>
    <name evidence="3" type="ORF">ES711_07355</name>
</gene>
<dbReference type="GO" id="GO:0005886">
    <property type="term" value="C:plasma membrane"/>
    <property type="evidence" value="ECO:0007669"/>
    <property type="project" value="TreeGrafter"/>
</dbReference>
<dbReference type="Pfam" id="PF00045">
    <property type="entry name" value="Hemopexin"/>
    <property type="match status" value="1"/>
</dbReference>
<dbReference type="PANTHER" id="PTHR30336:SF4">
    <property type="entry name" value="ENVELOPE BIOGENESIS FACTOR ELYC"/>
    <property type="match status" value="1"/>
</dbReference>
<evidence type="ECO:0000256" key="1">
    <source>
        <dbReference type="SAM" id="SignalP"/>
    </source>
</evidence>
<dbReference type="InterPro" id="IPR018487">
    <property type="entry name" value="Hemopexin-like_repeat"/>
</dbReference>
<dbReference type="Pfam" id="PF02698">
    <property type="entry name" value="DUF218"/>
    <property type="match status" value="1"/>
</dbReference>
<keyword evidence="4" id="KW-1185">Reference proteome</keyword>
<dbReference type="PANTHER" id="PTHR30336">
    <property type="entry name" value="INNER MEMBRANE PROTEIN, PROBABLE PERMEASE"/>
    <property type="match status" value="1"/>
</dbReference>
<reference evidence="3 4" key="1">
    <citation type="submission" date="2019-08" db="EMBL/GenBank/DDBJ databases">
        <title>Genome sequence of Gelidibacter salicanalis IC162T.</title>
        <authorList>
            <person name="Bowman J.P."/>
        </authorList>
    </citation>
    <scope>NUCLEOTIDE SEQUENCE [LARGE SCALE GENOMIC DNA]</scope>
    <source>
        <strain evidence="3 4">IC162</strain>
    </source>
</reference>
<protein>
    <recommendedName>
        <fullName evidence="2">DUF218 domain-containing protein</fullName>
    </recommendedName>
</protein>
<dbReference type="InterPro" id="IPR014729">
    <property type="entry name" value="Rossmann-like_a/b/a_fold"/>
</dbReference>
<dbReference type="Gene3D" id="2.110.10.10">
    <property type="entry name" value="Hemopexin-like domain"/>
    <property type="match status" value="1"/>
</dbReference>
<dbReference type="GO" id="GO:0043164">
    <property type="term" value="P:Gram-negative-bacterium-type cell wall biogenesis"/>
    <property type="evidence" value="ECO:0007669"/>
    <property type="project" value="TreeGrafter"/>
</dbReference>
<dbReference type="PROSITE" id="PS51642">
    <property type="entry name" value="HEMOPEXIN_2"/>
    <property type="match status" value="2"/>
</dbReference>
<name>A0A5C7AHN2_9FLAO</name>
<dbReference type="Proteomes" id="UP000321734">
    <property type="component" value="Unassembled WGS sequence"/>
</dbReference>
<dbReference type="SUPFAM" id="SSF50923">
    <property type="entry name" value="Hemopexin-like domain"/>
    <property type="match status" value="1"/>
</dbReference>
<accession>A0A5C7AHN2</accession>
<dbReference type="Gene3D" id="3.40.50.620">
    <property type="entry name" value="HUPs"/>
    <property type="match status" value="1"/>
</dbReference>
<keyword evidence="1" id="KW-0732">Signal</keyword>
<comment type="caution">
    <text evidence="3">The sequence shown here is derived from an EMBL/GenBank/DDBJ whole genome shotgun (WGS) entry which is preliminary data.</text>
</comment>
<dbReference type="OrthoDB" id="700426at2"/>
<sequence>MIMKFLIEKVWMLALLCSFAGLAQSVENDTSKTILLILGSGNLNTSIERAEMGFNVYNSKKDIDYIIVSGGCGAHSSSICEATIMADVLIAKGVPETIIFKEEKSKSTAQNYCYSRELKHSDGTKLINQGDQLFVVSNHWHAMSVSGCFNDNDLAISKYIIEGNIIPKPDSKTDYGAMYDNCMNNPNYCKSVLWPKIGAAYSLKGDPANQHKFIEDLYITGPDSSASYSKIAKTIPEVSNYWNSGIDATFYNKFQDLIYIFKGTDYLTLKPGTLSMVGEHTKPIQTLFSELPDHWQTGHLDAAFFDSTTKYMYLFKGAEYVKFRYKKYKVQIVDSPKMITDLVENWPFNWGTGDVDAALFTEATNEVLLYRGQEMLRLKFEGDKLMMLNTSPQKVNLAWPTEFWGDRN</sequence>
<organism evidence="3 4">
    <name type="scientific">Gelidibacter salicanalis</name>
    <dbReference type="NCBI Taxonomy" id="291193"/>
    <lineage>
        <taxon>Bacteria</taxon>
        <taxon>Pseudomonadati</taxon>
        <taxon>Bacteroidota</taxon>
        <taxon>Flavobacteriia</taxon>
        <taxon>Flavobacteriales</taxon>
        <taxon>Flavobacteriaceae</taxon>
        <taxon>Gelidibacter</taxon>
    </lineage>
</organism>
<dbReference type="EMBL" id="VORX01000003">
    <property type="protein sequence ID" value="TXE08316.1"/>
    <property type="molecule type" value="Genomic_DNA"/>
</dbReference>
<dbReference type="InterPro" id="IPR003848">
    <property type="entry name" value="DUF218"/>
</dbReference>
<feature type="signal peptide" evidence="1">
    <location>
        <begin position="1"/>
        <end position="23"/>
    </location>
</feature>